<feature type="transmembrane region" description="Helical" evidence="1">
    <location>
        <begin position="274"/>
        <end position="294"/>
    </location>
</feature>
<proteinExistence type="predicted"/>
<feature type="transmembrane region" description="Helical" evidence="1">
    <location>
        <begin position="163"/>
        <end position="184"/>
    </location>
</feature>
<evidence type="ECO:0000313" key="2">
    <source>
        <dbReference type="EMBL" id="TBT95712.1"/>
    </source>
</evidence>
<feature type="transmembrane region" description="Helical" evidence="1">
    <location>
        <begin position="33"/>
        <end position="66"/>
    </location>
</feature>
<organism evidence="2 3">
    <name type="scientific">Propioniciclava tarda</name>
    <dbReference type="NCBI Taxonomy" id="433330"/>
    <lineage>
        <taxon>Bacteria</taxon>
        <taxon>Bacillati</taxon>
        <taxon>Actinomycetota</taxon>
        <taxon>Actinomycetes</taxon>
        <taxon>Propionibacteriales</taxon>
        <taxon>Propionibacteriaceae</taxon>
        <taxon>Propioniciclava</taxon>
    </lineage>
</organism>
<gene>
    <name evidence="2" type="ORF">ET996_04510</name>
</gene>
<dbReference type="EMBL" id="SDMR01000003">
    <property type="protein sequence ID" value="TBT95712.1"/>
    <property type="molecule type" value="Genomic_DNA"/>
</dbReference>
<feature type="transmembrane region" description="Helical" evidence="1">
    <location>
        <begin position="300"/>
        <end position="318"/>
    </location>
</feature>
<dbReference type="RefSeq" id="WP_131171364.1">
    <property type="nucleotide sequence ID" value="NZ_FXTL01000003.1"/>
</dbReference>
<accession>A0A4Q9KME7</accession>
<sequence length="421" mass="42009">MPKPTDRSPASVELAVSNPAERDLSGSIGRIPYLPWVASALLGSGAAVLLGWVTVGVAVAAGWLTMTRLPPTTVLDTIAQLWLGLHGVPFTVAGLTVGLTPLGLTGLVAVAMAAVARYAAGQREDDGQARIRTAALVAGTCTITYSLLVLLLASLVAPPRQAASAFVGAVAVAGTGSLIGAIRACGVRLPIGLRAALRGTGVGLALLGLGAAVALLIAIVTHTAQIGALQSAVAPDAVGAVLLVVCYLAYAPTLLLWTAAYATGAGFTVGAGTLFTPWVAVGGLVPGLPIAGALPTVPPAQGWVLLLIAPIAGLAAGLAASRRLDRLEPGSSPAERTLVAALSGAGAAAGFLIASWLARGSLGTGRLVGLGPRFPELLVNGGLPIVAGAVVAGLAHAVWRRRRPTLIDDPQLDETAPFGLV</sequence>
<feature type="transmembrane region" description="Helical" evidence="1">
    <location>
        <begin position="338"/>
        <end position="357"/>
    </location>
</feature>
<comment type="caution">
    <text evidence="2">The sequence shown here is derived from an EMBL/GenBank/DDBJ whole genome shotgun (WGS) entry which is preliminary data.</text>
</comment>
<name>A0A4Q9KME7_PROTD</name>
<dbReference type="Proteomes" id="UP000291933">
    <property type="component" value="Unassembled WGS sequence"/>
</dbReference>
<dbReference type="Pfam" id="PF19877">
    <property type="entry name" value="DUF6350"/>
    <property type="match status" value="1"/>
</dbReference>
<keyword evidence="1" id="KW-0472">Membrane</keyword>
<dbReference type="AlphaFoldDB" id="A0A4Q9KME7"/>
<protein>
    <submittedName>
        <fullName evidence="2">Uncharacterized protein</fullName>
    </submittedName>
</protein>
<evidence type="ECO:0000256" key="1">
    <source>
        <dbReference type="SAM" id="Phobius"/>
    </source>
</evidence>
<feature type="transmembrane region" description="Helical" evidence="1">
    <location>
        <begin position="240"/>
        <end position="262"/>
    </location>
</feature>
<keyword evidence="3" id="KW-1185">Reference proteome</keyword>
<dbReference type="InterPro" id="IPR045931">
    <property type="entry name" value="DUF6350"/>
</dbReference>
<evidence type="ECO:0000313" key="3">
    <source>
        <dbReference type="Proteomes" id="UP000291933"/>
    </source>
</evidence>
<feature type="transmembrane region" description="Helical" evidence="1">
    <location>
        <begin position="196"/>
        <end position="220"/>
    </location>
</feature>
<keyword evidence="1" id="KW-0812">Transmembrane</keyword>
<keyword evidence="1" id="KW-1133">Transmembrane helix</keyword>
<feature type="transmembrane region" description="Helical" evidence="1">
    <location>
        <begin position="377"/>
        <end position="399"/>
    </location>
</feature>
<reference evidence="2 3" key="1">
    <citation type="submission" date="2019-01" db="EMBL/GenBank/DDBJ databases">
        <title>Lactibacter flavus gen. nov., sp. nov., a novel bacterium of the family Propionibacteriaceae isolated from raw milk and dairy products.</title>
        <authorList>
            <person name="Huptas C."/>
            <person name="Wenning M."/>
            <person name="Breitenwieser F."/>
            <person name="Doll E."/>
            <person name="Von Neubeck M."/>
            <person name="Busse H.-J."/>
            <person name="Scherer S."/>
        </authorList>
    </citation>
    <scope>NUCLEOTIDE SEQUENCE [LARGE SCALE GENOMIC DNA]</scope>
    <source>
        <strain evidence="2 3">DSM 22130</strain>
    </source>
</reference>
<feature type="transmembrane region" description="Helical" evidence="1">
    <location>
        <begin position="133"/>
        <end position="157"/>
    </location>
</feature>